<feature type="domain" description="Lantibiotic dehydratase N-terminal" evidence="1">
    <location>
        <begin position="1"/>
        <end position="326"/>
    </location>
</feature>
<name>A0A1M7LL99_9FLAO</name>
<protein>
    <submittedName>
        <fullName evidence="2">Lantibiotic dehydratase, C terminus</fullName>
    </submittedName>
</protein>
<dbReference type="EMBL" id="FRBU01000075">
    <property type="protein sequence ID" value="SHM78908.1"/>
    <property type="molecule type" value="Genomic_DNA"/>
</dbReference>
<organism evidence="2 3">
    <name type="scientific">Flavobacterium xanthum</name>
    <dbReference type="NCBI Taxonomy" id="69322"/>
    <lineage>
        <taxon>Bacteria</taxon>
        <taxon>Pseudomonadati</taxon>
        <taxon>Bacteroidota</taxon>
        <taxon>Flavobacteriia</taxon>
        <taxon>Flavobacteriales</taxon>
        <taxon>Flavobacteriaceae</taxon>
        <taxon>Flavobacterium</taxon>
    </lineage>
</organism>
<evidence type="ECO:0000259" key="1">
    <source>
        <dbReference type="Pfam" id="PF04738"/>
    </source>
</evidence>
<evidence type="ECO:0000313" key="2">
    <source>
        <dbReference type="EMBL" id="SHM78908.1"/>
    </source>
</evidence>
<dbReference type="STRING" id="69322.SAMN05443669_10754"/>
<dbReference type="Proteomes" id="UP000184260">
    <property type="component" value="Unassembled WGS sequence"/>
</dbReference>
<dbReference type="InterPro" id="IPR006827">
    <property type="entry name" value="Lant_deHydtase_N"/>
</dbReference>
<reference evidence="3" key="1">
    <citation type="submission" date="2016-11" db="EMBL/GenBank/DDBJ databases">
        <authorList>
            <person name="Varghese N."/>
            <person name="Submissions S."/>
        </authorList>
    </citation>
    <scope>NUCLEOTIDE SEQUENCE [LARGE SCALE GENOMIC DNA]</scope>
    <source>
        <strain evidence="3">DSM 3661</strain>
    </source>
</reference>
<dbReference type="Pfam" id="PF04738">
    <property type="entry name" value="Lant_dehydr_N"/>
    <property type="match status" value="1"/>
</dbReference>
<evidence type="ECO:0000313" key="3">
    <source>
        <dbReference type="Proteomes" id="UP000184260"/>
    </source>
</evidence>
<dbReference type="AlphaFoldDB" id="A0A1M7LL99"/>
<proteinExistence type="predicted"/>
<accession>A0A1M7LL99</accession>
<gene>
    <name evidence="2" type="ORF">SAMN05443669_10754</name>
</gene>
<keyword evidence="3" id="KW-1185">Reference proteome</keyword>
<sequence>MPLALVLDTEISLGYPVSLQRNDTHELLETLYFKNQNQTDTQPWTTFDRIVEQKLQTCKQLQQNVLELTEKDFPDFDCNWEEAPITFSVIIELLKEDVVVLESSGNVSAAKLLGRFCNGNEAIATLTAEIVAKEQAYDPNQIKAEIVHIPESRTGNILKRPPLRLYEIPYLSHSGVSEAYQIGLDDLMVSIQNNTIILRSKKHNKIIVPCLSNAHNYASKSLPVYHFLCDLQGQNDKPIYSFDWGVLFSHYDHFPRVVYKKVILSKARWVVTADEISFLAQQSENVFFEVFSKWRTERELPQWVNWIQFDNTLLLDFDKEFGARLLINAVKKQPKIILEEFLFMENSAVSGAAQQTYTNQIILSFYKEKVT</sequence>